<dbReference type="EMBL" id="RDQO01000002">
    <property type="protein sequence ID" value="RMX06894.1"/>
    <property type="molecule type" value="Genomic_DNA"/>
</dbReference>
<dbReference type="InterPro" id="IPR006860">
    <property type="entry name" value="FecR"/>
</dbReference>
<dbReference type="GO" id="GO:0016989">
    <property type="term" value="F:sigma factor antagonist activity"/>
    <property type="evidence" value="ECO:0007669"/>
    <property type="project" value="TreeGrafter"/>
</dbReference>
<dbReference type="InterPro" id="IPR032623">
    <property type="entry name" value="FecR_N"/>
</dbReference>
<keyword evidence="4" id="KW-1185">Reference proteome</keyword>
<reference evidence="3 4" key="1">
    <citation type="submission" date="2018-10" db="EMBL/GenBank/DDBJ databases">
        <title>Draft genome of Cortibacter populi DSM10536.</title>
        <authorList>
            <person name="Bernier A.-M."/>
            <person name="Bernard K."/>
        </authorList>
    </citation>
    <scope>NUCLEOTIDE SEQUENCE [LARGE SCALE GENOMIC DNA]</scope>
    <source>
        <strain evidence="3 4">DSM 105136</strain>
    </source>
</reference>
<dbReference type="AlphaFoldDB" id="A0A3M6QV41"/>
<organism evidence="3 4">
    <name type="scientific">Corticibacter populi</name>
    <dbReference type="NCBI Taxonomy" id="1550736"/>
    <lineage>
        <taxon>Bacteria</taxon>
        <taxon>Pseudomonadati</taxon>
        <taxon>Pseudomonadota</taxon>
        <taxon>Betaproteobacteria</taxon>
        <taxon>Burkholderiales</taxon>
        <taxon>Comamonadaceae</taxon>
        <taxon>Corticibacter</taxon>
    </lineage>
</organism>
<dbReference type="PIRSF" id="PIRSF018266">
    <property type="entry name" value="FecR"/>
    <property type="match status" value="1"/>
</dbReference>
<dbReference type="InterPro" id="IPR012373">
    <property type="entry name" value="Ferrdict_sens_TM"/>
</dbReference>
<gene>
    <name evidence="3" type="ORF">D8I35_07770</name>
</gene>
<proteinExistence type="predicted"/>
<comment type="caution">
    <text evidence="3">The sequence shown here is derived from an EMBL/GenBank/DDBJ whole genome shotgun (WGS) entry which is preliminary data.</text>
</comment>
<feature type="domain" description="FecR N-terminal" evidence="2">
    <location>
        <begin position="3"/>
        <end position="33"/>
    </location>
</feature>
<evidence type="ECO:0000259" key="2">
    <source>
        <dbReference type="Pfam" id="PF16220"/>
    </source>
</evidence>
<dbReference type="Pfam" id="PF16220">
    <property type="entry name" value="DUF4880"/>
    <property type="match status" value="1"/>
</dbReference>
<feature type="domain" description="FecR protein" evidence="1">
    <location>
        <begin position="104"/>
        <end position="196"/>
    </location>
</feature>
<name>A0A3M6QV41_9BURK</name>
<evidence type="ECO:0000313" key="4">
    <source>
        <dbReference type="Proteomes" id="UP000278006"/>
    </source>
</evidence>
<evidence type="ECO:0000259" key="1">
    <source>
        <dbReference type="Pfam" id="PF04773"/>
    </source>
</evidence>
<dbReference type="Proteomes" id="UP000278006">
    <property type="component" value="Unassembled WGS sequence"/>
</dbReference>
<protein>
    <submittedName>
        <fullName evidence="3">DUF4880 domain-containing protein</fullName>
    </submittedName>
</protein>
<dbReference type="PANTHER" id="PTHR30273:SF2">
    <property type="entry name" value="PROTEIN FECR"/>
    <property type="match status" value="1"/>
</dbReference>
<evidence type="ECO:0000313" key="3">
    <source>
        <dbReference type="EMBL" id="RMX06894.1"/>
    </source>
</evidence>
<accession>A0A3M6QV41</accession>
<dbReference type="PANTHER" id="PTHR30273">
    <property type="entry name" value="PERIPLASMIC SIGNAL SENSOR AND SIGMA FACTOR ACTIVATOR FECR-RELATED"/>
    <property type="match status" value="1"/>
</dbReference>
<dbReference type="Gene3D" id="2.60.120.1440">
    <property type="match status" value="1"/>
</dbReference>
<sequence length="309" mass="34036">MLADDASAADQTRWRAWLAQSPVNRQAWAEIEAIARQFQWLQQAPAQRQTASSTLQAVHRIGRSAGSRRKALRSLAWLAGCGLTGWLAWRHTPLQHGIVARLADHHTEVGETRALRLADGTRAWLNTASALDVRYSATQRDLLLMAGEVLIETAADPDRTFMLHTPHGKMQALGTRFGARLLDNSTQLAVYEGAVRIHTSATHATTTLQAGQQAQFDRQVIGAARAVPADTPSWPSGMLIAHDMPLAQLVAELARYRRGRINVAPEVASLRVLGTYPLGDTELALQLLEKSLPIRIRRTLPWWVSIVAP</sequence>
<dbReference type="Pfam" id="PF04773">
    <property type="entry name" value="FecR"/>
    <property type="match status" value="1"/>
</dbReference>